<gene>
    <name evidence="9" type="ORF">DWW09_13765</name>
</gene>
<proteinExistence type="predicted"/>
<dbReference type="Proteomes" id="UP000284366">
    <property type="component" value="Unassembled WGS sequence"/>
</dbReference>
<feature type="transmembrane region" description="Helical" evidence="6">
    <location>
        <begin position="325"/>
        <end position="351"/>
    </location>
</feature>
<dbReference type="Pfam" id="PF04024">
    <property type="entry name" value="PspC"/>
    <property type="match status" value="1"/>
</dbReference>
<dbReference type="PANTHER" id="PTHR33885:SF3">
    <property type="entry name" value="PHAGE SHOCK PROTEIN C"/>
    <property type="match status" value="1"/>
</dbReference>
<reference evidence="9 10" key="1">
    <citation type="submission" date="2018-08" db="EMBL/GenBank/DDBJ databases">
        <title>A genome reference for cultivated species of the human gut microbiota.</title>
        <authorList>
            <person name="Zou Y."/>
            <person name="Xue W."/>
            <person name="Luo G."/>
        </authorList>
    </citation>
    <scope>NUCLEOTIDE SEQUENCE [LARGE SCALE GENOMIC DNA]</scope>
    <source>
        <strain evidence="9 10">AF14-27</strain>
    </source>
</reference>
<feature type="domain" description="PspC-related transmembrane region" evidence="8">
    <location>
        <begin position="198"/>
        <end position="345"/>
    </location>
</feature>
<sequence>MKKTLTVNLGGTVFHIDEDAYRLLDNYLSNLKIHFRKEAGADEIIDDIERRISELFAEKLTAGSQVITITDVEEVIARMGKPEDMEAENDSEPSVGNATRTTIHRRLYRNPDDKLLGGVISGMAAYLGWDVTLLRLLLLVVLICGVGTLIPVYIVCWLVIPEARTAAEKLSMRGEAVTVENIGKTVTDGFEKVANGVNDYMKSDKPRTFLQKLGDALVMVAGWFFKICLVIFAIICSPLLFVFGVVFVALLFVAVMVAIGGGAALISMFPTFDVILPTSPLSAIVMYIAGILLVGIPLVSLVWAIFSLIFKWQPMASGLKWTLVILWMVSAAVFGICFAMQGATFPILGILV</sequence>
<evidence type="ECO:0000313" key="9">
    <source>
        <dbReference type="EMBL" id="RGV51009.1"/>
    </source>
</evidence>
<evidence type="ECO:0000256" key="4">
    <source>
        <dbReference type="ARBA" id="ARBA00022989"/>
    </source>
</evidence>
<keyword evidence="3 6" id="KW-0812">Transmembrane</keyword>
<accession>A0A412Y0V4</accession>
<dbReference type="InterPro" id="IPR054321">
    <property type="entry name" value="PspC-rel_TM"/>
</dbReference>
<keyword evidence="2" id="KW-1003">Cell membrane</keyword>
<evidence type="ECO:0000256" key="6">
    <source>
        <dbReference type="SAM" id="Phobius"/>
    </source>
</evidence>
<feature type="transmembrane region" description="Helical" evidence="6">
    <location>
        <begin position="241"/>
        <end position="269"/>
    </location>
</feature>
<keyword evidence="5 6" id="KW-0472">Membrane</keyword>
<evidence type="ECO:0000313" key="10">
    <source>
        <dbReference type="Proteomes" id="UP000284366"/>
    </source>
</evidence>
<comment type="caution">
    <text evidence="9">The sequence shown here is derived from an EMBL/GenBank/DDBJ whole genome shotgun (WGS) entry which is preliminary data.</text>
</comment>
<dbReference type="InterPro" id="IPR052027">
    <property type="entry name" value="PspC"/>
</dbReference>
<feature type="transmembrane region" description="Helical" evidence="6">
    <location>
        <begin position="281"/>
        <end position="305"/>
    </location>
</feature>
<protein>
    <submittedName>
        <fullName evidence="9">PspC domain-containing protein</fullName>
    </submittedName>
</protein>
<dbReference type="InterPro" id="IPR007168">
    <property type="entry name" value="Phageshock_PspC_N"/>
</dbReference>
<dbReference type="AlphaFoldDB" id="A0A412Y0V4"/>
<evidence type="ECO:0000256" key="1">
    <source>
        <dbReference type="ARBA" id="ARBA00004162"/>
    </source>
</evidence>
<organism evidence="9 10">
    <name type="scientific">Bacteroides clarus</name>
    <dbReference type="NCBI Taxonomy" id="626929"/>
    <lineage>
        <taxon>Bacteria</taxon>
        <taxon>Pseudomonadati</taxon>
        <taxon>Bacteroidota</taxon>
        <taxon>Bacteroidia</taxon>
        <taxon>Bacteroidales</taxon>
        <taxon>Bacteroidaceae</taxon>
        <taxon>Bacteroides</taxon>
    </lineage>
</organism>
<comment type="subcellular location">
    <subcellularLocation>
        <location evidence="1">Cell membrane</location>
        <topology evidence="1">Single-pass membrane protein</topology>
    </subcellularLocation>
</comment>
<dbReference type="GO" id="GO:0005886">
    <property type="term" value="C:plasma membrane"/>
    <property type="evidence" value="ECO:0007669"/>
    <property type="project" value="UniProtKB-SubCell"/>
</dbReference>
<dbReference type="PANTHER" id="PTHR33885">
    <property type="entry name" value="PHAGE SHOCK PROTEIN C"/>
    <property type="match status" value="1"/>
</dbReference>
<dbReference type="Pfam" id="PF22571">
    <property type="entry name" value="LiaI-LiaF-TM_PspC"/>
    <property type="match status" value="1"/>
</dbReference>
<evidence type="ECO:0000256" key="2">
    <source>
        <dbReference type="ARBA" id="ARBA00022475"/>
    </source>
</evidence>
<evidence type="ECO:0000259" key="7">
    <source>
        <dbReference type="Pfam" id="PF04024"/>
    </source>
</evidence>
<dbReference type="RefSeq" id="WP_118047461.1">
    <property type="nucleotide sequence ID" value="NZ_JAQCUW010000010.1"/>
</dbReference>
<evidence type="ECO:0000256" key="5">
    <source>
        <dbReference type="ARBA" id="ARBA00023136"/>
    </source>
</evidence>
<evidence type="ECO:0000259" key="8">
    <source>
        <dbReference type="Pfam" id="PF22571"/>
    </source>
</evidence>
<dbReference type="EMBL" id="QRZG01000026">
    <property type="protein sequence ID" value="RGV51009.1"/>
    <property type="molecule type" value="Genomic_DNA"/>
</dbReference>
<feature type="domain" description="Phage shock protein PspC N-terminal" evidence="7">
    <location>
        <begin position="105"/>
        <end position="163"/>
    </location>
</feature>
<feature type="transmembrane region" description="Helical" evidence="6">
    <location>
        <begin position="137"/>
        <end position="160"/>
    </location>
</feature>
<name>A0A412Y0V4_9BACE</name>
<evidence type="ECO:0000256" key="3">
    <source>
        <dbReference type="ARBA" id="ARBA00022692"/>
    </source>
</evidence>
<feature type="transmembrane region" description="Helical" evidence="6">
    <location>
        <begin position="216"/>
        <end position="235"/>
    </location>
</feature>
<keyword evidence="4 6" id="KW-1133">Transmembrane helix</keyword>